<evidence type="ECO:0000256" key="7">
    <source>
        <dbReference type="SAM" id="MobiDB-lite"/>
    </source>
</evidence>
<keyword evidence="6" id="KW-0175">Coiled coil</keyword>
<evidence type="ECO:0000256" key="3">
    <source>
        <dbReference type="ARBA" id="ARBA00022801"/>
    </source>
</evidence>
<dbReference type="EMBL" id="CAJNOV010015890">
    <property type="protein sequence ID" value="CAF1580842.1"/>
    <property type="molecule type" value="Genomic_DNA"/>
</dbReference>
<dbReference type="AlphaFoldDB" id="A0A815ZA13"/>
<dbReference type="PANTHER" id="PTHR10465">
    <property type="entry name" value="TRANSMEMBRANE GTPASE FZO1"/>
    <property type="match status" value="1"/>
</dbReference>
<keyword evidence="5" id="KW-0472">Membrane</keyword>
<dbReference type="GO" id="GO:0007005">
    <property type="term" value="P:mitochondrion organization"/>
    <property type="evidence" value="ECO:0007669"/>
    <property type="project" value="UniProtKB-ARBA"/>
</dbReference>
<evidence type="ECO:0000313" key="9">
    <source>
        <dbReference type="EMBL" id="CAF1580842.1"/>
    </source>
</evidence>
<feature type="coiled-coil region" evidence="6">
    <location>
        <begin position="307"/>
        <end position="334"/>
    </location>
</feature>
<dbReference type="GO" id="GO:0003924">
    <property type="term" value="F:GTPase activity"/>
    <property type="evidence" value="ECO:0007669"/>
    <property type="project" value="InterPro"/>
</dbReference>
<evidence type="ECO:0000256" key="5">
    <source>
        <dbReference type="ARBA" id="ARBA00023136"/>
    </source>
</evidence>
<evidence type="ECO:0000256" key="1">
    <source>
        <dbReference type="ARBA" id="ARBA00004370"/>
    </source>
</evidence>
<dbReference type="InterPro" id="IPR027417">
    <property type="entry name" value="P-loop_NTPase"/>
</dbReference>
<evidence type="ECO:0000256" key="2">
    <source>
        <dbReference type="ARBA" id="ARBA00022741"/>
    </source>
</evidence>
<evidence type="ECO:0000256" key="6">
    <source>
        <dbReference type="SAM" id="Coils"/>
    </source>
</evidence>
<dbReference type="EMBL" id="CAJOBH010003662">
    <property type="protein sequence ID" value="CAF3961034.1"/>
    <property type="molecule type" value="Genomic_DNA"/>
</dbReference>
<feature type="domain" description="Dynamin N-terminal" evidence="8">
    <location>
        <begin position="240"/>
        <end position="457"/>
    </location>
</feature>
<keyword evidence="4" id="KW-0342">GTP-binding</keyword>
<protein>
    <recommendedName>
        <fullName evidence="8">Dynamin N-terminal domain-containing protein</fullName>
    </recommendedName>
</protein>
<proteinExistence type="predicted"/>
<dbReference type="GO" id="GO:0016020">
    <property type="term" value="C:membrane"/>
    <property type="evidence" value="ECO:0007669"/>
    <property type="project" value="UniProtKB-SubCell"/>
</dbReference>
<evidence type="ECO:0000313" key="10">
    <source>
        <dbReference type="EMBL" id="CAF3961034.1"/>
    </source>
</evidence>
<organism evidence="9 11">
    <name type="scientific">Rotaria magnacalcarata</name>
    <dbReference type="NCBI Taxonomy" id="392030"/>
    <lineage>
        <taxon>Eukaryota</taxon>
        <taxon>Metazoa</taxon>
        <taxon>Spiralia</taxon>
        <taxon>Gnathifera</taxon>
        <taxon>Rotifera</taxon>
        <taxon>Eurotatoria</taxon>
        <taxon>Bdelloidea</taxon>
        <taxon>Philodinida</taxon>
        <taxon>Philodinidae</taxon>
        <taxon>Rotaria</taxon>
    </lineage>
</organism>
<evidence type="ECO:0000259" key="8">
    <source>
        <dbReference type="Pfam" id="PF00350"/>
    </source>
</evidence>
<comment type="subcellular location">
    <subcellularLocation>
        <location evidence="1">Membrane</location>
    </subcellularLocation>
</comment>
<name>A0A815ZA13_9BILA</name>
<accession>A0A815ZA13</accession>
<keyword evidence="3" id="KW-0378">Hydrolase</keyword>
<feature type="compositionally biased region" description="Polar residues" evidence="7">
    <location>
        <begin position="1"/>
        <end position="16"/>
    </location>
</feature>
<dbReference type="GO" id="GO:0005525">
    <property type="term" value="F:GTP binding"/>
    <property type="evidence" value="ECO:0007669"/>
    <property type="project" value="UniProtKB-KW"/>
</dbReference>
<comment type="caution">
    <text evidence="9">The sequence shown here is derived from an EMBL/GenBank/DDBJ whole genome shotgun (WGS) entry which is preliminary data.</text>
</comment>
<feature type="region of interest" description="Disordered" evidence="7">
    <location>
        <begin position="1"/>
        <end position="29"/>
    </location>
</feature>
<reference evidence="9" key="1">
    <citation type="submission" date="2021-02" db="EMBL/GenBank/DDBJ databases">
        <authorList>
            <person name="Nowell W R."/>
        </authorList>
    </citation>
    <scope>NUCLEOTIDE SEQUENCE</scope>
</reference>
<dbReference type="Pfam" id="PF00350">
    <property type="entry name" value="Dynamin_N"/>
    <property type="match status" value="1"/>
</dbReference>
<dbReference type="InterPro" id="IPR045063">
    <property type="entry name" value="Dynamin_N"/>
</dbReference>
<gene>
    <name evidence="10" type="ORF">BYL167_LOCUS11544</name>
    <name evidence="9" type="ORF">CJN711_LOCUS32959</name>
</gene>
<dbReference type="SUPFAM" id="SSF52540">
    <property type="entry name" value="P-loop containing nucleoside triphosphate hydrolases"/>
    <property type="match status" value="1"/>
</dbReference>
<keyword evidence="2" id="KW-0547">Nucleotide-binding</keyword>
<dbReference type="Gene3D" id="3.40.50.300">
    <property type="entry name" value="P-loop containing nucleotide triphosphate hydrolases"/>
    <property type="match status" value="1"/>
</dbReference>
<sequence length="818" mass="95498">MNRIKSSAAATSSPAVNTKPPAIIPDDRDLDVSSSMLKVNMEMTSSTDEHSNARFFDTALKSACEQGHQSASKAAGQIEADKNETRQIIANHAIDPLEMLHLVDHWIQQLLGEFLQKRDHFKYKLKEKWEKQELFVNHEHNNKTRTTYFVVKELQEALNGVLSRSSFEETTDYITKLECKNHDVNELKEKFNELSEQYFKIIDSLEYIDRETKSYNTHIKSIRDSLMSLKALNDKITHTICIIGLEKAGKSTFINALTGFQLLPTASERCTQIRTVLKPPLQNQLQRFATVTYYNDHEFKTYFDKMVKKTDESNEQFERRKREVMEEREALKKKFPHEHFDINAYDTRSNEAEKQKIINSLHDYIKGELYVNIIKEISIYTDKLPGENYELLDVPGFDSPIKEHRDAGLLAIATADAFLFLSNGQSPSLTDPQICLLHEIQTHHYEAMQRAFGILTKLDLCSTRAIYLDHYEKCKGELIDKLFNPARIFAACPRLELLEERSDEYRAIDGKIRHFDNLKNGFELAKAALNEFIEYELPKTHLKQLLDLGKTRLLRFANEALDIVRQKQLLPENLAIMSIDEYLKVHNTEHWDRYYYEDRFNPTFAKANEWHTTIITRDRSKFINDTKQIFHDCFLELTKEFMQPQQRIDKLMYEVYGYTKLILNAHPPDNNQREKLSFELENIVDKTSDHLAQHFYHSYVCELENILNEISPEEKDLYRTKLSLEKCRYEVHALIFRICRPVIMAGLRYSRSDFHCKEEAIRELIYIAPIVAYKIVNDRTQDNRGELALMIPNLAELLLKGGSGTSERLIQSLFVRDE</sequence>
<evidence type="ECO:0000313" key="11">
    <source>
        <dbReference type="Proteomes" id="UP000663855"/>
    </source>
</evidence>
<dbReference type="PANTHER" id="PTHR10465:SF0">
    <property type="entry name" value="SARCALUMENIN"/>
    <property type="match status" value="1"/>
</dbReference>
<dbReference type="Proteomes" id="UP000681967">
    <property type="component" value="Unassembled WGS sequence"/>
</dbReference>
<dbReference type="Proteomes" id="UP000663855">
    <property type="component" value="Unassembled WGS sequence"/>
</dbReference>
<evidence type="ECO:0000256" key="4">
    <source>
        <dbReference type="ARBA" id="ARBA00023134"/>
    </source>
</evidence>
<dbReference type="InterPro" id="IPR027094">
    <property type="entry name" value="Mitofusin_fam"/>
</dbReference>